<reference evidence="5 6" key="2">
    <citation type="journal article" date="2022" name="Mar. Drugs">
        <title>Bioassay-Guided Fractionation Leads to the Detection of Cholic Acid Generated by the Rare Thalassomonas sp.</title>
        <authorList>
            <person name="Pheiffer F."/>
            <person name="Schneider Y.K."/>
            <person name="Hansen E.H."/>
            <person name="Andersen J.H."/>
            <person name="Isaksson J."/>
            <person name="Busche T."/>
            <person name="R C."/>
            <person name="Kalinowski J."/>
            <person name="Zyl L.V."/>
            <person name="Trindade M."/>
        </authorList>
    </citation>
    <scope>NUCLEOTIDE SEQUENCE [LARGE SCALE GENOMIC DNA]</scope>
    <source>
        <strain evidence="5 6">A5K-106</strain>
    </source>
</reference>
<dbReference type="EMBL" id="CP059735">
    <property type="protein sequence ID" value="WDD97520.1"/>
    <property type="molecule type" value="Genomic_DNA"/>
</dbReference>
<proteinExistence type="predicted"/>
<evidence type="ECO:0000256" key="2">
    <source>
        <dbReference type="ARBA" id="ARBA00023125"/>
    </source>
</evidence>
<feature type="domain" description="HTH araC/xylS-type" evidence="4">
    <location>
        <begin position="76"/>
        <end position="175"/>
    </location>
</feature>
<dbReference type="AlphaFoldDB" id="A0AAE9YLB0"/>
<dbReference type="GO" id="GO:0043565">
    <property type="term" value="F:sequence-specific DNA binding"/>
    <property type="evidence" value="ECO:0007669"/>
    <property type="project" value="InterPro"/>
</dbReference>
<dbReference type="InterPro" id="IPR009057">
    <property type="entry name" value="Homeodomain-like_sf"/>
</dbReference>
<gene>
    <name evidence="5" type="ORF">SG35_019665</name>
</gene>
<dbReference type="PANTHER" id="PTHR43280">
    <property type="entry name" value="ARAC-FAMILY TRANSCRIPTIONAL REGULATOR"/>
    <property type="match status" value="1"/>
</dbReference>
<evidence type="ECO:0000259" key="4">
    <source>
        <dbReference type="PROSITE" id="PS01124"/>
    </source>
</evidence>
<keyword evidence="1" id="KW-0805">Transcription regulation</keyword>
<organism evidence="5 6">
    <name type="scientific">Thalassomonas actiniarum</name>
    <dbReference type="NCBI Taxonomy" id="485447"/>
    <lineage>
        <taxon>Bacteria</taxon>
        <taxon>Pseudomonadati</taxon>
        <taxon>Pseudomonadota</taxon>
        <taxon>Gammaproteobacteria</taxon>
        <taxon>Alteromonadales</taxon>
        <taxon>Colwelliaceae</taxon>
        <taxon>Thalassomonas</taxon>
    </lineage>
</organism>
<evidence type="ECO:0000313" key="6">
    <source>
        <dbReference type="Proteomes" id="UP000032568"/>
    </source>
</evidence>
<evidence type="ECO:0000256" key="3">
    <source>
        <dbReference type="ARBA" id="ARBA00023163"/>
    </source>
</evidence>
<sequence>MKIFIKNMVCGRCKFVVENELKALDITPLSVSLGEVDFGNTTLEPEQVEIFRTRLEALGFELINDKKGRLIEQTKKHVIALVQQPMGEKVKLSRFLSEHIFKDYNYLSNLFSSVEGVTIEQFYIQQKIEKVKELLVYDELSLTEIAFRLDYSSVAHLSNQFKKITGLTPSDFKANCGSHARKAIDEL</sequence>
<dbReference type="Gene3D" id="3.30.70.100">
    <property type="match status" value="1"/>
</dbReference>
<protein>
    <submittedName>
        <fullName evidence="5">Helix-turn-helix transcriptional regulator</fullName>
    </submittedName>
</protein>
<dbReference type="Pfam" id="PF12833">
    <property type="entry name" value="HTH_18"/>
    <property type="match status" value="1"/>
</dbReference>
<dbReference type="GO" id="GO:0003700">
    <property type="term" value="F:DNA-binding transcription factor activity"/>
    <property type="evidence" value="ECO:0007669"/>
    <property type="project" value="InterPro"/>
</dbReference>
<evidence type="ECO:0000256" key="1">
    <source>
        <dbReference type="ARBA" id="ARBA00023015"/>
    </source>
</evidence>
<dbReference type="KEGG" id="tact:SG35_019665"/>
<keyword evidence="6" id="KW-1185">Reference proteome</keyword>
<name>A0AAE9YLB0_9GAMM</name>
<dbReference type="InterPro" id="IPR018060">
    <property type="entry name" value="HTH_AraC"/>
</dbReference>
<keyword evidence="3" id="KW-0804">Transcription</keyword>
<dbReference type="Gene3D" id="1.10.10.60">
    <property type="entry name" value="Homeodomain-like"/>
    <property type="match status" value="1"/>
</dbReference>
<dbReference type="SUPFAM" id="SSF46689">
    <property type="entry name" value="Homeodomain-like"/>
    <property type="match status" value="1"/>
</dbReference>
<accession>A0AAE9YLB0</accession>
<dbReference type="SMART" id="SM00342">
    <property type="entry name" value="HTH_ARAC"/>
    <property type="match status" value="1"/>
</dbReference>
<dbReference type="RefSeq" id="WP_044832019.1">
    <property type="nucleotide sequence ID" value="NZ_CP059735.1"/>
</dbReference>
<dbReference type="PROSITE" id="PS01124">
    <property type="entry name" value="HTH_ARAC_FAMILY_2"/>
    <property type="match status" value="1"/>
</dbReference>
<reference evidence="5 6" key="1">
    <citation type="journal article" date="2015" name="Genome Announc.">
        <title>Draft Genome Sequences of Marine Isolates of Thalassomonas viridans and Thalassomonas actiniarum.</title>
        <authorList>
            <person name="Olonade I."/>
            <person name="van Zyl L.J."/>
            <person name="Trindade M."/>
        </authorList>
    </citation>
    <scope>NUCLEOTIDE SEQUENCE [LARGE SCALE GENOMIC DNA]</scope>
    <source>
        <strain evidence="5 6">A5K-106</strain>
    </source>
</reference>
<dbReference type="PANTHER" id="PTHR43280:SF28">
    <property type="entry name" value="HTH-TYPE TRANSCRIPTIONAL ACTIVATOR RHAS"/>
    <property type="match status" value="1"/>
</dbReference>
<keyword evidence="2" id="KW-0238">DNA-binding</keyword>
<evidence type="ECO:0000313" key="5">
    <source>
        <dbReference type="EMBL" id="WDD97520.1"/>
    </source>
</evidence>
<dbReference type="Proteomes" id="UP000032568">
    <property type="component" value="Chromosome"/>
</dbReference>